<dbReference type="OrthoDB" id="2884925at2759"/>
<evidence type="ECO:0000313" key="3">
    <source>
        <dbReference type="Proteomes" id="UP000239560"/>
    </source>
</evidence>
<dbReference type="Gene3D" id="1.20.1280.50">
    <property type="match status" value="1"/>
</dbReference>
<dbReference type="EMBL" id="LCTV02000015">
    <property type="protein sequence ID" value="PRQ70371.1"/>
    <property type="molecule type" value="Genomic_DNA"/>
</dbReference>
<feature type="region of interest" description="Disordered" evidence="1">
    <location>
        <begin position="361"/>
        <end position="381"/>
    </location>
</feature>
<accession>A0A2S9ZXB2</accession>
<dbReference type="AlphaFoldDB" id="A0A2S9ZXB2"/>
<name>A0A2S9ZXB2_RHOTO</name>
<dbReference type="Proteomes" id="UP000239560">
    <property type="component" value="Unassembled WGS sequence"/>
</dbReference>
<protein>
    <submittedName>
        <fullName evidence="2">Uncharacterized protein</fullName>
    </submittedName>
</protein>
<organism evidence="2 3">
    <name type="scientific">Rhodotorula toruloides</name>
    <name type="common">Yeast</name>
    <name type="synonym">Rhodosporidium toruloides</name>
    <dbReference type="NCBI Taxonomy" id="5286"/>
    <lineage>
        <taxon>Eukaryota</taxon>
        <taxon>Fungi</taxon>
        <taxon>Dikarya</taxon>
        <taxon>Basidiomycota</taxon>
        <taxon>Pucciniomycotina</taxon>
        <taxon>Microbotryomycetes</taxon>
        <taxon>Sporidiobolales</taxon>
        <taxon>Sporidiobolaceae</taxon>
        <taxon>Rhodotorula</taxon>
    </lineage>
</organism>
<dbReference type="Gene3D" id="3.80.10.10">
    <property type="entry name" value="Ribonuclease Inhibitor"/>
    <property type="match status" value="1"/>
</dbReference>
<reference evidence="2 3" key="1">
    <citation type="journal article" date="2018" name="Elife">
        <title>Functional genomics of lipid metabolism in the oleaginous yeast Rhodosporidium toruloides.</title>
        <authorList>
            <person name="Coradetti S.T."/>
            <person name="Pinel D."/>
            <person name="Geiselman G."/>
            <person name="Ito M."/>
            <person name="Mondo S."/>
            <person name="Reilly M.C."/>
            <person name="Cheng Y.F."/>
            <person name="Bauer S."/>
            <person name="Grigoriev I."/>
            <person name="Gladden J.M."/>
            <person name="Simmons B.A."/>
            <person name="Brem R."/>
            <person name="Arkin A.P."/>
            <person name="Skerker J.M."/>
        </authorList>
    </citation>
    <scope>NUCLEOTIDE SEQUENCE [LARGE SCALE GENOMIC DNA]</scope>
    <source>
        <strain evidence="2 3">NBRC 0880</strain>
    </source>
</reference>
<sequence>MPPPSLAQTLPPELLSRIFGFIIDRPYPAGASVHYSLSTVWPITAQIPDLRNASLVCRQWRTPAQHALFQSIDLTVPGLHALVTAFHSRPELASATRAAVFEVETDDIDSFRQFDFLCDTALRALRHCVNLQHLAIGFVTSDMRDNLVDLLDTLPLKTLVLTEDSTWSALHMDRLTRLSPLELCALAQKPTLRHYELALGHRLAQFQSSFAPIPSLHAQLTTLSVRVDVPSCLNRLLAMCSKTLRNLNIVAETSPADENFLASLGGLSRLRELRIFIEEPSAGIISFSSTLSRLTKLKKLVVPDTFACPAFILHGPPYLKHIVYDICGDSMLALEHVRAHLAEGSSRLHCKTLEVVRPYTDSDDDWDHDSEDEGEPETDDEEKAKIAALSAVCRCRGQCPTFFSFRWLGT</sequence>
<dbReference type="InterPro" id="IPR032675">
    <property type="entry name" value="LRR_dom_sf"/>
</dbReference>
<gene>
    <name evidence="2" type="ORF">AAT19DRAFT_11120</name>
</gene>
<evidence type="ECO:0000256" key="1">
    <source>
        <dbReference type="SAM" id="MobiDB-lite"/>
    </source>
</evidence>
<comment type="caution">
    <text evidence="2">The sequence shown here is derived from an EMBL/GenBank/DDBJ whole genome shotgun (WGS) entry which is preliminary data.</text>
</comment>
<proteinExistence type="predicted"/>
<evidence type="ECO:0000313" key="2">
    <source>
        <dbReference type="EMBL" id="PRQ70371.1"/>
    </source>
</evidence>